<evidence type="ECO:0000313" key="2">
    <source>
        <dbReference type="EMBL" id="ADP34326.1"/>
    </source>
</evidence>
<dbReference type="Proteomes" id="UP000006867">
    <property type="component" value="Chromosome"/>
</dbReference>
<gene>
    <name evidence="2" type="ordered locus">BATR1942_17035</name>
</gene>
<name>A0ABM5M2K5_BACA1</name>
<dbReference type="SUPFAM" id="SSF47406">
    <property type="entry name" value="SinR repressor dimerisation domain-like"/>
    <property type="match status" value="1"/>
</dbReference>
<protein>
    <recommendedName>
        <fullName evidence="1">Sin domain-containing protein</fullName>
    </recommendedName>
</protein>
<reference evidence="2 3" key="1">
    <citation type="journal article" date="2011" name="Front. Microbiol.">
        <title>Genomic signatures of strain selection and enhancement in Bacillus atrophaeus var. globigii, a historical biowarfare simulant.</title>
        <authorList>
            <person name="Gibbons H.S."/>
            <person name="Broomall S.M."/>
            <person name="McNew L.A."/>
            <person name="Daligault H."/>
            <person name="Chapman C."/>
            <person name="Bruce D."/>
            <person name="Karavis M."/>
            <person name="Krepps M."/>
            <person name="McGregor P.A."/>
            <person name="Hong C."/>
            <person name="Park K.H."/>
            <person name="Akmal A."/>
            <person name="Feldman A."/>
            <person name="Lin J.S."/>
            <person name="Chang W.E."/>
            <person name="Higgs B.W."/>
            <person name="Demirev P."/>
            <person name="Lindquist J."/>
            <person name="Liem A."/>
            <person name="Fochler E."/>
            <person name="Read T.D."/>
            <person name="Tapia R."/>
            <person name="Johnson S."/>
            <person name="Bishop-Lilly K.A."/>
            <person name="Detter C."/>
            <person name="Han C."/>
            <person name="Sozhamannan S."/>
            <person name="Rosenzweig C.N."/>
            <person name="Skowronski E.W."/>
        </authorList>
    </citation>
    <scope>NUCLEOTIDE SEQUENCE [LARGE SCALE GENOMIC DNA]</scope>
    <source>
        <strain evidence="2 3">1942</strain>
    </source>
</reference>
<dbReference type="PROSITE" id="PS51500">
    <property type="entry name" value="SIN"/>
    <property type="match status" value="1"/>
</dbReference>
<dbReference type="GeneID" id="92914740"/>
<proteinExistence type="predicted"/>
<sequence length="53" mass="6431">MKTHVEKDLDKDWHRLIQEARTMGLRIDDVRQFLESEKVVKKNSALHTYIRHD</sequence>
<dbReference type="Pfam" id="PF08671">
    <property type="entry name" value="SinI"/>
    <property type="match status" value="1"/>
</dbReference>
<accession>A0ABM5M2K5</accession>
<dbReference type="EMBL" id="CP002207">
    <property type="protein sequence ID" value="ADP34326.1"/>
    <property type="molecule type" value="Genomic_DNA"/>
</dbReference>
<feature type="domain" description="Sin" evidence="1">
    <location>
        <begin position="1"/>
        <end position="38"/>
    </location>
</feature>
<evidence type="ECO:0000259" key="1">
    <source>
        <dbReference type="PROSITE" id="PS51500"/>
    </source>
</evidence>
<organism evidence="2 3">
    <name type="scientific">Bacillus atrophaeus (strain 1942)</name>
    <dbReference type="NCBI Taxonomy" id="720555"/>
    <lineage>
        <taxon>Bacteria</taxon>
        <taxon>Bacillati</taxon>
        <taxon>Bacillota</taxon>
        <taxon>Bacilli</taxon>
        <taxon>Bacillales</taxon>
        <taxon>Bacillaceae</taxon>
        <taxon>Bacillus</taxon>
    </lineage>
</organism>
<evidence type="ECO:0000313" key="3">
    <source>
        <dbReference type="Proteomes" id="UP000006867"/>
    </source>
</evidence>
<dbReference type="InterPro" id="IPR010981">
    <property type="entry name" value="SinR/SinI_dimer_dom"/>
</dbReference>
<dbReference type="RefSeq" id="WP_003326403.1">
    <property type="nucleotide sequence ID" value="NC_014639.1"/>
</dbReference>
<keyword evidence="3" id="KW-1185">Reference proteome</keyword>
<dbReference type="InterPro" id="IPR036281">
    <property type="entry name" value="SinR/SinI_dimer_dom_sf"/>
</dbReference>